<feature type="transmembrane region" description="Helical" evidence="3">
    <location>
        <begin position="168"/>
        <end position="186"/>
    </location>
</feature>
<comment type="similarity">
    <text evidence="1 2">Belongs to the BioY family.</text>
</comment>
<keyword evidence="2" id="KW-1003">Cell membrane</keyword>
<evidence type="ECO:0000256" key="3">
    <source>
        <dbReference type="SAM" id="Phobius"/>
    </source>
</evidence>
<accession>K9TFS7</accession>
<comment type="subcellular location">
    <subcellularLocation>
        <location evidence="2">Cell membrane</location>
        <topology evidence="2">Multi-pass membrane protein</topology>
    </subcellularLocation>
</comment>
<dbReference type="eggNOG" id="COG1268">
    <property type="taxonomic scope" value="Bacteria"/>
</dbReference>
<dbReference type="GO" id="GO:0005886">
    <property type="term" value="C:plasma membrane"/>
    <property type="evidence" value="ECO:0007669"/>
    <property type="project" value="UniProtKB-SubCell"/>
</dbReference>
<dbReference type="PANTHER" id="PTHR34295">
    <property type="entry name" value="BIOTIN TRANSPORTER BIOY"/>
    <property type="match status" value="1"/>
</dbReference>
<keyword evidence="3" id="KW-0812">Transmembrane</keyword>
<evidence type="ECO:0000313" key="4">
    <source>
        <dbReference type="EMBL" id="AFY80859.1"/>
    </source>
</evidence>
<dbReference type="InParanoid" id="K9TFS7"/>
<dbReference type="InterPro" id="IPR003784">
    <property type="entry name" value="BioY"/>
</dbReference>
<evidence type="ECO:0000256" key="1">
    <source>
        <dbReference type="ARBA" id="ARBA00010692"/>
    </source>
</evidence>
<dbReference type="EMBL" id="CP003607">
    <property type="protein sequence ID" value="AFY80859.1"/>
    <property type="molecule type" value="Genomic_DNA"/>
</dbReference>
<evidence type="ECO:0000256" key="2">
    <source>
        <dbReference type="PIRNR" id="PIRNR016661"/>
    </source>
</evidence>
<keyword evidence="2" id="KW-0813">Transport</keyword>
<feature type="transmembrane region" description="Helical" evidence="3">
    <location>
        <begin position="69"/>
        <end position="87"/>
    </location>
</feature>
<feature type="transmembrane region" description="Helical" evidence="3">
    <location>
        <begin position="127"/>
        <end position="148"/>
    </location>
</feature>
<dbReference type="KEGG" id="oac:Oscil6304_1133"/>
<dbReference type="PATRIC" id="fig|56110.3.peg.1364"/>
<feature type="transmembrane region" description="Helical" evidence="3">
    <location>
        <begin position="42"/>
        <end position="62"/>
    </location>
</feature>
<proteinExistence type="inferred from homology"/>
<dbReference type="STRING" id="56110.Oscil6304_1133"/>
<gene>
    <name evidence="4" type="ORF">Oscil6304_1133</name>
</gene>
<dbReference type="PANTHER" id="PTHR34295:SF1">
    <property type="entry name" value="BIOTIN TRANSPORTER BIOY"/>
    <property type="match status" value="1"/>
</dbReference>
<dbReference type="Pfam" id="PF02632">
    <property type="entry name" value="BioY"/>
    <property type="match status" value="1"/>
</dbReference>
<sequence length="192" mass="20381">MTTVSAPLELIWALIGLLLTIGGTFLEASIASPSWNGIQGGIPIHSLGVTYQIGAVLLVGCLGGKNAGALSQIAYVALGLMWLPVFTEGGGLDYIKQPTFGYLLGFIPGAWVCGWLAFKMALRLESLAFSCVCGLLSVHAIGLIYLAINLHSDAQTLIDGVFKYSVYPLPGQLAVVCAVTVLAFILRRLMFY</sequence>
<protein>
    <recommendedName>
        <fullName evidence="2">Biotin transporter</fullName>
    </recommendedName>
</protein>
<dbReference type="Gene3D" id="1.10.1760.20">
    <property type="match status" value="1"/>
</dbReference>
<dbReference type="PIRSF" id="PIRSF016661">
    <property type="entry name" value="BioY"/>
    <property type="match status" value="1"/>
</dbReference>
<keyword evidence="5" id="KW-1185">Reference proteome</keyword>
<keyword evidence="2 3" id="KW-0472">Membrane</keyword>
<organism evidence="4 5">
    <name type="scientific">Oscillatoria acuminata PCC 6304</name>
    <dbReference type="NCBI Taxonomy" id="56110"/>
    <lineage>
        <taxon>Bacteria</taxon>
        <taxon>Bacillati</taxon>
        <taxon>Cyanobacteriota</taxon>
        <taxon>Cyanophyceae</taxon>
        <taxon>Oscillatoriophycideae</taxon>
        <taxon>Oscillatoriales</taxon>
        <taxon>Oscillatoriaceae</taxon>
        <taxon>Oscillatoria</taxon>
    </lineage>
</organism>
<feature type="transmembrane region" description="Helical" evidence="3">
    <location>
        <begin position="99"/>
        <end position="118"/>
    </location>
</feature>
<evidence type="ECO:0000313" key="5">
    <source>
        <dbReference type="Proteomes" id="UP000010367"/>
    </source>
</evidence>
<keyword evidence="3" id="KW-1133">Transmembrane helix</keyword>
<dbReference type="HOGENOM" id="CLU_077931_4_0_3"/>
<dbReference type="Proteomes" id="UP000010367">
    <property type="component" value="Chromosome"/>
</dbReference>
<reference evidence="4 5" key="1">
    <citation type="submission" date="2012-06" db="EMBL/GenBank/DDBJ databases">
        <title>Finished chromosome of genome of Oscillatoria acuminata PCC 6304.</title>
        <authorList>
            <consortium name="US DOE Joint Genome Institute"/>
            <person name="Gugger M."/>
            <person name="Coursin T."/>
            <person name="Rippka R."/>
            <person name="Tandeau De Marsac N."/>
            <person name="Huntemann M."/>
            <person name="Wei C.-L."/>
            <person name="Han J."/>
            <person name="Detter J.C."/>
            <person name="Han C."/>
            <person name="Tapia R."/>
            <person name="Davenport K."/>
            <person name="Daligault H."/>
            <person name="Erkkila T."/>
            <person name="Gu W."/>
            <person name="Munk A.C.C."/>
            <person name="Teshima H."/>
            <person name="Xu Y."/>
            <person name="Chain P."/>
            <person name="Chen A."/>
            <person name="Krypides N."/>
            <person name="Mavromatis K."/>
            <person name="Markowitz V."/>
            <person name="Szeto E."/>
            <person name="Ivanova N."/>
            <person name="Mikhailova N."/>
            <person name="Ovchinnikova G."/>
            <person name="Pagani I."/>
            <person name="Pati A."/>
            <person name="Goodwin L."/>
            <person name="Peters L."/>
            <person name="Pitluck S."/>
            <person name="Woyke T."/>
            <person name="Kerfeld C."/>
        </authorList>
    </citation>
    <scope>NUCLEOTIDE SEQUENCE [LARGE SCALE GENOMIC DNA]</scope>
    <source>
        <strain evidence="4 5">PCC 6304</strain>
    </source>
</reference>
<name>K9TFS7_9CYAN</name>
<dbReference type="AlphaFoldDB" id="K9TFS7"/>
<dbReference type="GO" id="GO:0015225">
    <property type="term" value="F:biotin transmembrane transporter activity"/>
    <property type="evidence" value="ECO:0007669"/>
    <property type="project" value="UniProtKB-UniRule"/>
</dbReference>